<evidence type="ECO:0000313" key="2">
    <source>
        <dbReference type="Proteomes" id="UP000299102"/>
    </source>
</evidence>
<dbReference type="Proteomes" id="UP000299102">
    <property type="component" value="Unassembled WGS sequence"/>
</dbReference>
<evidence type="ECO:0000313" key="1">
    <source>
        <dbReference type="EMBL" id="GBP67516.1"/>
    </source>
</evidence>
<protein>
    <submittedName>
        <fullName evidence="1">Uncharacterized protein</fullName>
    </submittedName>
</protein>
<accession>A0A4C1XU58</accession>
<proteinExistence type="predicted"/>
<gene>
    <name evidence="1" type="ORF">EVAR_49883_1</name>
</gene>
<name>A0A4C1XU58_EUMVA</name>
<keyword evidence="2" id="KW-1185">Reference proteome</keyword>
<dbReference type="OrthoDB" id="7694786at2759"/>
<sequence>MAFWHSKAPPQRDEKIDLANFLAVAIFNDGFHIQRDDSRIKQAEIRHASSSKEERTARRQALASQQAICEEEGVLCGPGIVD</sequence>
<dbReference type="EMBL" id="BGZK01000985">
    <property type="protein sequence ID" value="GBP67516.1"/>
    <property type="molecule type" value="Genomic_DNA"/>
</dbReference>
<dbReference type="AlphaFoldDB" id="A0A4C1XU58"/>
<comment type="caution">
    <text evidence="1">The sequence shown here is derived from an EMBL/GenBank/DDBJ whole genome shotgun (WGS) entry which is preliminary data.</text>
</comment>
<reference evidence="1 2" key="1">
    <citation type="journal article" date="2019" name="Commun. Biol.">
        <title>The bagworm genome reveals a unique fibroin gene that provides high tensile strength.</title>
        <authorList>
            <person name="Kono N."/>
            <person name="Nakamura H."/>
            <person name="Ohtoshi R."/>
            <person name="Tomita M."/>
            <person name="Numata K."/>
            <person name="Arakawa K."/>
        </authorList>
    </citation>
    <scope>NUCLEOTIDE SEQUENCE [LARGE SCALE GENOMIC DNA]</scope>
</reference>
<organism evidence="1 2">
    <name type="scientific">Eumeta variegata</name>
    <name type="common">Bagworm moth</name>
    <name type="synonym">Eumeta japonica</name>
    <dbReference type="NCBI Taxonomy" id="151549"/>
    <lineage>
        <taxon>Eukaryota</taxon>
        <taxon>Metazoa</taxon>
        <taxon>Ecdysozoa</taxon>
        <taxon>Arthropoda</taxon>
        <taxon>Hexapoda</taxon>
        <taxon>Insecta</taxon>
        <taxon>Pterygota</taxon>
        <taxon>Neoptera</taxon>
        <taxon>Endopterygota</taxon>
        <taxon>Lepidoptera</taxon>
        <taxon>Glossata</taxon>
        <taxon>Ditrysia</taxon>
        <taxon>Tineoidea</taxon>
        <taxon>Psychidae</taxon>
        <taxon>Oiketicinae</taxon>
        <taxon>Eumeta</taxon>
    </lineage>
</organism>